<accession>A0A1I7FT13</accession>
<dbReference type="OrthoDB" id="9809206at2"/>
<dbReference type="Gene3D" id="1.10.287.1260">
    <property type="match status" value="1"/>
</dbReference>
<dbReference type="Pfam" id="PF21088">
    <property type="entry name" value="MS_channel_1st"/>
    <property type="match status" value="1"/>
</dbReference>
<keyword evidence="12" id="KW-1185">Reference proteome</keyword>
<dbReference type="SUPFAM" id="SSF82689">
    <property type="entry name" value="Mechanosensitive channel protein MscS (YggB), C-terminal domain"/>
    <property type="match status" value="1"/>
</dbReference>
<dbReference type="SUPFAM" id="SSF82861">
    <property type="entry name" value="Mechanosensitive channel protein MscS (YggB), transmembrane region"/>
    <property type="match status" value="1"/>
</dbReference>
<dbReference type="Pfam" id="PF21082">
    <property type="entry name" value="MS_channel_3rd"/>
    <property type="match status" value="1"/>
</dbReference>
<feature type="transmembrane region" description="Helical" evidence="7">
    <location>
        <begin position="55"/>
        <end position="78"/>
    </location>
</feature>
<proteinExistence type="inferred from homology"/>
<name>A0A1I7FT13_9BACT</name>
<dbReference type="EMBL" id="FPCA01000001">
    <property type="protein sequence ID" value="SFU39325.1"/>
    <property type="molecule type" value="Genomic_DNA"/>
</dbReference>
<dbReference type="PANTHER" id="PTHR30566">
    <property type="entry name" value="YNAI-RELATED MECHANOSENSITIVE ION CHANNEL"/>
    <property type="match status" value="1"/>
</dbReference>
<feature type="transmembrane region" description="Helical" evidence="7">
    <location>
        <begin position="90"/>
        <end position="119"/>
    </location>
</feature>
<keyword evidence="5 7" id="KW-1133">Transmembrane helix</keyword>
<dbReference type="InterPro" id="IPR023408">
    <property type="entry name" value="MscS_beta-dom_sf"/>
</dbReference>
<evidence type="ECO:0000256" key="4">
    <source>
        <dbReference type="ARBA" id="ARBA00022692"/>
    </source>
</evidence>
<dbReference type="InterPro" id="IPR011014">
    <property type="entry name" value="MscS_channel_TM-2"/>
</dbReference>
<dbReference type="Proteomes" id="UP000182491">
    <property type="component" value="Unassembled WGS sequence"/>
</dbReference>
<evidence type="ECO:0000259" key="10">
    <source>
        <dbReference type="Pfam" id="PF21088"/>
    </source>
</evidence>
<reference evidence="12" key="1">
    <citation type="submission" date="2016-10" db="EMBL/GenBank/DDBJ databases">
        <authorList>
            <person name="Varghese N."/>
        </authorList>
    </citation>
    <scope>NUCLEOTIDE SEQUENCE [LARGE SCALE GENOMIC DNA]</scope>
    <source>
        <strain evidence="12">DSM 18820</strain>
    </source>
</reference>
<dbReference type="InterPro" id="IPR006685">
    <property type="entry name" value="MscS_channel_2nd"/>
</dbReference>
<dbReference type="STRING" id="388950.GCA_001611675_03580"/>
<evidence type="ECO:0000256" key="3">
    <source>
        <dbReference type="ARBA" id="ARBA00022475"/>
    </source>
</evidence>
<dbReference type="AlphaFoldDB" id="A0A1I7FT13"/>
<dbReference type="InterPro" id="IPR049278">
    <property type="entry name" value="MS_channel_C"/>
</dbReference>
<protein>
    <submittedName>
        <fullName evidence="11">Small-conductance mechanosensitive channel</fullName>
    </submittedName>
</protein>
<evidence type="ECO:0000259" key="8">
    <source>
        <dbReference type="Pfam" id="PF00924"/>
    </source>
</evidence>
<feature type="transmembrane region" description="Helical" evidence="7">
    <location>
        <begin position="14"/>
        <end position="34"/>
    </location>
</feature>
<feature type="transmembrane region" description="Helical" evidence="7">
    <location>
        <begin position="131"/>
        <end position="151"/>
    </location>
</feature>
<dbReference type="InterPro" id="IPR049142">
    <property type="entry name" value="MS_channel_1st"/>
</dbReference>
<evidence type="ECO:0000256" key="1">
    <source>
        <dbReference type="ARBA" id="ARBA00004651"/>
    </source>
</evidence>
<comment type="subcellular location">
    <subcellularLocation>
        <location evidence="1">Cell membrane</location>
        <topology evidence="1">Multi-pass membrane protein</topology>
    </subcellularLocation>
</comment>
<keyword evidence="4 7" id="KW-0812">Transmembrane</keyword>
<feature type="transmembrane region" description="Helical" evidence="7">
    <location>
        <begin position="157"/>
        <end position="177"/>
    </location>
</feature>
<dbReference type="PANTHER" id="PTHR30566:SF25">
    <property type="entry name" value="INNER MEMBRANE PROTEIN"/>
    <property type="match status" value="1"/>
</dbReference>
<evidence type="ECO:0000256" key="7">
    <source>
        <dbReference type="SAM" id="Phobius"/>
    </source>
</evidence>
<dbReference type="InterPro" id="IPR011066">
    <property type="entry name" value="MscS_channel_C_sf"/>
</dbReference>
<evidence type="ECO:0000256" key="5">
    <source>
        <dbReference type="ARBA" id="ARBA00022989"/>
    </source>
</evidence>
<feature type="domain" description="Mechanosensitive ion channel MscS C-terminal" evidence="9">
    <location>
        <begin position="252"/>
        <end position="337"/>
    </location>
</feature>
<dbReference type="Gene3D" id="2.30.30.60">
    <property type="match status" value="1"/>
</dbReference>
<keyword evidence="6 7" id="KW-0472">Membrane</keyword>
<keyword evidence="3" id="KW-1003">Cell membrane</keyword>
<dbReference type="GO" id="GO:0005886">
    <property type="term" value="C:plasma membrane"/>
    <property type="evidence" value="ECO:0007669"/>
    <property type="project" value="UniProtKB-SubCell"/>
</dbReference>
<dbReference type="SUPFAM" id="SSF50182">
    <property type="entry name" value="Sm-like ribonucleoproteins"/>
    <property type="match status" value="1"/>
</dbReference>
<evidence type="ECO:0000256" key="2">
    <source>
        <dbReference type="ARBA" id="ARBA00008017"/>
    </source>
</evidence>
<dbReference type="InterPro" id="IPR010920">
    <property type="entry name" value="LSM_dom_sf"/>
</dbReference>
<sequence>MNEILDNVYYYNTVQAYLIVLGFVLLGFVLIGFFKNSILTRIARLTQRTNTRIDNFLVESIYRFGIPALYISVVYLGLDYLKLPGRVNNIILVATTVAVTILVIRMVSSTILLMLRAYIHGQENGDEKVKQLGGIMLIVNIIIWGIGLLTLLDNLGYDVTTVVAGLGIGGIAVALAAQNILGDLFNYFVIFFDRPFEVGDFITIDDKSGVVDKIGIKTSRVKSLTGEQLIFSNSDLTNSRIHNYKRMEQRRISFKIGIIYQTPLEQLEEIPGLLRSIVEAQEQARFDRAHFASYGDSSLNFEVVYYVLASDYAVYMDTQQSINLAIFKAFKQNGIEFAYPTQTLFMVQNGQEKQEEAESVPKRSFNN</sequence>
<evidence type="ECO:0000259" key="9">
    <source>
        <dbReference type="Pfam" id="PF21082"/>
    </source>
</evidence>
<dbReference type="GO" id="GO:0008381">
    <property type="term" value="F:mechanosensitive monoatomic ion channel activity"/>
    <property type="evidence" value="ECO:0007669"/>
    <property type="project" value="UniProtKB-ARBA"/>
</dbReference>
<dbReference type="RefSeq" id="WP_068839436.1">
    <property type="nucleotide sequence ID" value="NZ_BMXC01000001.1"/>
</dbReference>
<evidence type="ECO:0000313" key="11">
    <source>
        <dbReference type="EMBL" id="SFU39325.1"/>
    </source>
</evidence>
<gene>
    <name evidence="11" type="ORF">SAMN04487941_0445</name>
</gene>
<evidence type="ECO:0000313" key="12">
    <source>
        <dbReference type="Proteomes" id="UP000182491"/>
    </source>
</evidence>
<evidence type="ECO:0000256" key="6">
    <source>
        <dbReference type="ARBA" id="ARBA00023136"/>
    </source>
</evidence>
<dbReference type="Gene3D" id="3.30.70.100">
    <property type="match status" value="1"/>
</dbReference>
<comment type="similarity">
    <text evidence="2">Belongs to the MscS (TC 1.A.23) family.</text>
</comment>
<feature type="domain" description="Mechanosensitive ion channel MscS" evidence="8">
    <location>
        <begin position="179"/>
        <end position="246"/>
    </location>
</feature>
<dbReference type="Pfam" id="PF00924">
    <property type="entry name" value="MS_channel_2nd"/>
    <property type="match status" value="1"/>
</dbReference>
<organism evidence="11 12">
    <name type="scientific">Pontibacter akesuensis</name>
    <dbReference type="NCBI Taxonomy" id="388950"/>
    <lineage>
        <taxon>Bacteria</taxon>
        <taxon>Pseudomonadati</taxon>
        <taxon>Bacteroidota</taxon>
        <taxon>Cytophagia</taxon>
        <taxon>Cytophagales</taxon>
        <taxon>Hymenobacteraceae</taxon>
        <taxon>Pontibacter</taxon>
    </lineage>
</organism>
<feature type="domain" description="Mechanosensitive ion channel transmembrane helices 2/3" evidence="10">
    <location>
        <begin position="138"/>
        <end position="178"/>
    </location>
</feature>